<keyword evidence="1" id="KW-1133">Transmembrane helix</keyword>
<dbReference type="RefSeq" id="WP_133105718.1">
    <property type="nucleotide sequence ID" value="NZ_SMNA01000001.1"/>
</dbReference>
<dbReference type="Proteomes" id="UP000504882">
    <property type="component" value="Unassembled WGS sequence"/>
</dbReference>
<sequence length="129" mass="14496">MNSFMDWFWLMIWWFAFVMYLVILFQIVADIFRDRQLSGWLKALWVIALVVVPFISAFIYIIARGRSMGNRQAEQMTQARAETDAYIRSVAAGAPASTPAAQISDAKALLDSGAIDEREFAALKAKALA</sequence>
<gene>
    <name evidence="2" type="ORF">EXU48_01025</name>
</gene>
<evidence type="ECO:0000313" key="2">
    <source>
        <dbReference type="EMBL" id="TDE98816.1"/>
    </source>
</evidence>
<feature type="transmembrane region" description="Helical" evidence="1">
    <location>
        <begin position="7"/>
        <end position="28"/>
    </location>
</feature>
<keyword evidence="1" id="KW-0812">Transmembrane</keyword>
<organism evidence="2 3">
    <name type="scientific">Occultella glacieicola</name>
    <dbReference type="NCBI Taxonomy" id="2518684"/>
    <lineage>
        <taxon>Bacteria</taxon>
        <taxon>Bacillati</taxon>
        <taxon>Actinomycetota</taxon>
        <taxon>Actinomycetes</taxon>
        <taxon>Micrococcales</taxon>
        <taxon>Ruaniaceae</taxon>
        <taxon>Occultella</taxon>
    </lineage>
</organism>
<proteinExistence type="predicted"/>
<accession>A0ABY2E8H5</accession>
<keyword evidence="1" id="KW-0472">Membrane</keyword>
<keyword evidence="3" id="KW-1185">Reference proteome</keyword>
<reference evidence="2 3" key="1">
    <citation type="submission" date="2019-03" db="EMBL/GenBank/DDBJ databases">
        <title>Genomic features of bacteria from cold environments.</title>
        <authorList>
            <person name="Shen L."/>
        </authorList>
    </citation>
    <scope>NUCLEOTIDE SEQUENCE [LARGE SCALE GENOMIC DNA]</scope>
    <source>
        <strain evidence="3">T3246-1</strain>
    </source>
</reference>
<evidence type="ECO:0000313" key="3">
    <source>
        <dbReference type="Proteomes" id="UP000504882"/>
    </source>
</evidence>
<comment type="caution">
    <text evidence="2">The sequence shown here is derived from an EMBL/GenBank/DDBJ whole genome shotgun (WGS) entry which is preliminary data.</text>
</comment>
<evidence type="ECO:0008006" key="4">
    <source>
        <dbReference type="Google" id="ProtNLM"/>
    </source>
</evidence>
<name>A0ABY2E8H5_9MICO</name>
<evidence type="ECO:0000256" key="1">
    <source>
        <dbReference type="SAM" id="Phobius"/>
    </source>
</evidence>
<feature type="transmembrane region" description="Helical" evidence="1">
    <location>
        <begin position="40"/>
        <end position="63"/>
    </location>
</feature>
<protein>
    <recommendedName>
        <fullName evidence="4">Cardiolipin synthase N-terminal domain-containing protein</fullName>
    </recommendedName>
</protein>
<dbReference type="EMBL" id="SMNA01000001">
    <property type="protein sequence ID" value="TDE98816.1"/>
    <property type="molecule type" value="Genomic_DNA"/>
</dbReference>